<dbReference type="InterPro" id="IPR002403">
    <property type="entry name" value="Cyt_P450_E_grp-IV"/>
</dbReference>
<accession>A0A5N6U0B1</accession>
<feature type="binding site" description="axial binding residue" evidence="11">
    <location>
        <position position="467"/>
    </location>
    <ligand>
        <name>heme</name>
        <dbReference type="ChEBI" id="CHEBI:30413"/>
    </ligand>
    <ligandPart>
        <name>Fe</name>
        <dbReference type="ChEBI" id="CHEBI:18248"/>
    </ligandPart>
</feature>
<dbReference type="GO" id="GO:0020037">
    <property type="term" value="F:heme binding"/>
    <property type="evidence" value="ECO:0007669"/>
    <property type="project" value="InterPro"/>
</dbReference>
<dbReference type="AlphaFoldDB" id="A0A5N6U0B1"/>
<dbReference type="Gene3D" id="1.10.630.10">
    <property type="entry name" value="Cytochrome P450"/>
    <property type="match status" value="1"/>
</dbReference>
<keyword evidence="5 13" id="KW-0812">Transmembrane</keyword>
<keyword evidence="9 11" id="KW-0408">Iron</keyword>
<evidence type="ECO:0000256" key="9">
    <source>
        <dbReference type="ARBA" id="ARBA00023004"/>
    </source>
</evidence>
<proteinExistence type="inferred from homology"/>
<gene>
    <name evidence="14" type="ORF">BDV25DRAFT_170844</name>
</gene>
<keyword evidence="8 12" id="KW-0560">Oxidoreductase</keyword>
<evidence type="ECO:0000256" key="5">
    <source>
        <dbReference type="ARBA" id="ARBA00022692"/>
    </source>
</evidence>
<keyword evidence="7 13" id="KW-1133">Transmembrane helix</keyword>
<evidence type="ECO:0000256" key="2">
    <source>
        <dbReference type="ARBA" id="ARBA00004370"/>
    </source>
</evidence>
<feature type="transmembrane region" description="Helical" evidence="13">
    <location>
        <begin position="36"/>
        <end position="56"/>
    </location>
</feature>
<keyword evidence="12 14" id="KW-0503">Monooxygenase</keyword>
<keyword evidence="6 11" id="KW-0479">Metal-binding</keyword>
<organism evidence="14 15">
    <name type="scientific">Aspergillus avenaceus</name>
    <dbReference type="NCBI Taxonomy" id="36643"/>
    <lineage>
        <taxon>Eukaryota</taxon>
        <taxon>Fungi</taxon>
        <taxon>Dikarya</taxon>
        <taxon>Ascomycota</taxon>
        <taxon>Pezizomycotina</taxon>
        <taxon>Eurotiomycetes</taxon>
        <taxon>Eurotiomycetidae</taxon>
        <taxon>Eurotiales</taxon>
        <taxon>Aspergillaceae</taxon>
        <taxon>Aspergillus</taxon>
        <taxon>Aspergillus subgen. Circumdati</taxon>
    </lineage>
</organism>
<dbReference type="GO" id="GO:0016705">
    <property type="term" value="F:oxidoreductase activity, acting on paired donors, with incorporation or reduction of molecular oxygen"/>
    <property type="evidence" value="ECO:0007669"/>
    <property type="project" value="InterPro"/>
</dbReference>
<dbReference type="Proteomes" id="UP000325780">
    <property type="component" value="Unassembled WGS sequence"/>
</dbReference>
<comment type="subcellular location">
    <subcellularLocation>
        <location evidence="2">Membrane</location>
    </subcellularLocation>
</comment>
<evidence type="ECO:0000256" key="11">
    <source>
        <dbReference type="PIRSR" id="PIRSR602403-1"/>
    </source>
</evidence>
<evidence type="ECO:0000313" key="15">
    <source>
        <dbReference type="Proteomes" id="UP000325780"/>
    </source>
</evidence>
<evidence type="ECO:0000256" key="10">
    <source>
        <dbReference type="ARBA" id="ARBA00023136"/>
    </source>
</evidence>
<keyword evidence="4 11" id="KW-0349">Heme</keyword>
<evidence type="ECO:0000256" key="8">
    <source>
        <dbReference type="ARBA" id="ARBA00023002"/>
    </source>
</evidence>
<dbReference type="PRINTS" id="PR00465">
    <property type="entry name" value="EP450IV"/>
</dbReference>
<dbReference type="InterPro" id="IPR036396">
    <property type="entry name" value="Cyt_P450_sf"/>
</dbReference>
<evidence type="ECO:0000256" key="6">
    <source>
        <dbReference type="ARBA" id="ARBA00022723"/>
    </source>
</evidence>
<keyword evidence="15" id="KW-1185">Reference proteome</keyword>
<comment type="similarity">
    <text evidence="3 12">Belongs to the cytochrome P450 family.</text>
</comment>
<dbReference type="GO" id="GO:0004497">
    <property type="term" value="F:monooxygenase activity"/>
    <property type="evidence" value="ECO:0007669"/>
    <property type="project" value="UniProtKB-KW"/>
</dbReference>
<evidence type="ECO:0000256" key="12">
    <source>
        <dbReference type="RuleBase" id="RU000461"/>
    </source>
</evidence>
<comment type="cofactor">
    <cofactor evidence="1 11">
        <name>heme</name>
        <dbReference type="ChEBI" id="CHEBI:30413"/>
    </cofactor>
</comment>
<dbReference type="GO" id="GO:0005506">
    <property type="term" value="F:iron ion binding"/>
    <property type="evidence" value="ECO:0007669"/>
    <property type="project" value="InterPro"/>
</dbReference>
<evidence type="ECO:0000256" key="1">
    <source>
        <dbReference type="ARBA" id="ARBA00001971"/>
    </source>
</evidence>
<protein>
    <submittedName>
        <fullName evidence="14">Cytochrome P450 monooxygenase</fullName>
    </submittedName>
</protein>
<dbReference type="InterPro" id="IPR001128">
    <property type="entry name" value="Cyt_P450"/>
</dbReference>
<reference evidence="14 15" key="1">
    <citation type="submission" date="2019-04" db="EMBL/GenBank/DDBJ databases">
        <title>Friends and foes A comparative genomics study of 23 Aspergillus species from section Flavi.</title>
        <authorList>
            <consortium name="DOE Joint Genome Institute"/>
            <person name="Kjaerbolling I."/>
            <person name="Vesth T."/>
            <person name="Frisvad J.C."/>
            <person name="Nybo J.L."/>
            <person name="Theobald S."/>
            <person name="Kildgaard S."/>
            <person name="Isbrandt T."/>
            <person name="Kuo A."/>
            <person name="Sato A."/>
            <person name="Lyhne E.K."/>
            <person name="Kogle M.E."/>
            <person name="Wiebenga A."/>
            <person name="Kun R.S."/>
            <person name="Lubbers R.J."/>
            <person name="Makela M.R."/>
            <person name="Barry K."/>
            <person name="Chovatia M."/>
            <person name="Clum A."/>
            <person name="Daum C."/>
            <person name="Haridas S."/>
            <person name="He G."/>
            <person name="LaButti K."/>
            <person name="Lipzen A."/>
            <person name="Mondo S."/>
            <person name="Riley R."/>
            <person name="Salamov A."/>
            <person name="Simmons B.A."/>
            <person name="Magnuson J.K."/>
            <person name="Henrissat B."/>
            <person name="Mortensen U.H."/>
            <person name="Larsen T.O."/>
            <person name="Devries R.P."/>
            <person name="Grigoriev I.V."/>
            <person name="Machida M."/>
            <person name="Baker S.E."/>
            <person name="Andersen M.R."/>
        </authorList>
    </citation>
    <scope>NUCLEOTIDE SEQUENCE [LARGE SCALE GENOMIC DNA]</scope>
    <source>
        <strain evidence="14 15">IBT 18842</strain>
    </source>
</reference>
<evidence type="ECO:0000256" key="7">
    <source>
        <dbReference type="ARBA" id="ARBA00022989"/>
    </source>
</evidence>
<keyword evidence="10 13" id="KW-0472">Membrane</keyword>
<dbReference type="PANTHER" id="PTHR24282:SF211">
    <property type="entry name" value="CYTOCHROME P450-RELATED"/>
    <property type="match status" value="1"/>
</dbReference>
<dbReference type="GO" id="GO:0016020">
    <property type="term" value="C:membrane"/>
    <property type="evidence" value="ECO:0007669"/>
    <property type="project" value="UniProtKB-SubCell"/>
</dbReference>
<dbReference type="OrthoDB" id="1470350at2759"/>
<evidence type="ECO:0000256" key="13">
    <source>
        <dbReference type="SAM" id="Phobius"/>
    </source>
</evidence>
<dbReference type="PROSITE" id="PS00086">
    <property type="entry name" value="CYTOCHROME_P450"/>
    <property type="match status" value="1"/>
</dbReference>
<feature type="transmembrane region" description="Helical" evidence="13">
    <location>
        <begin position="6"/>
        <end position="24"/>
    </location>
</feature>
<evidence type="ECO:0000256" key="4">
    <source>
        <dbReference type="ARBA" id="ARBA00022617"/>
    </source>
</evidence>
<evidence type="ECO:0000313" key="14">
    <source>
        <dbReference type="EMBL" id="KAE8152066.1"/>
    </source>
</evidence>
<dbReference type="EMBL" id="ML742059">
    <property type="protein sequence ID" value="KAE8152066.1"/>
    <property type="molecule type" value="Genomic_DNA"/>
</dbReference>
<evidence type="ECO:0000256" key="3">
    <source>
        <dbReference type="ARBA" id="ARBA00010617"/>
    </source>
</evidence>
<sequence length="535" mass="61153">MSSIALGLIVLGVIYLLYNTWPLYRNWKRARRLGMPVIVSPVTTGSLLWLVVVYSIRHGSIPTYLHRLPYVRVMRISWSVQEKQAVHKELGKLFIRVTPTDCELFVADRVLAKQILQRRDDFQKPRQMMEMLNTFGTSLALVDGTDWQRHRKVTGRAFHEKMHQRVWIESSKYASSIVNQWSTTESVRSTRSDMTTLSLYVLFKTCLGIDAGEGIESGEILAADIAACQYHLTAFLEGISRPPTLRRGRMVWDELDKNRKALGELLREIVQARRWSSRKPQPDLLSSMIASTDDYELTPDEITGNLFLFIFAGHETTANTLIFIIHLLAIMPIWQDWAREEVDQLPQRSDVSEGLGYQDAFPSMVRLRAILYETLRLYGPVPTVVRKTNNQDQLVRFEDEDVVIPKGTNVFINTIAMHTDPEQWGSDPLAWRPDRWISQGPGSGSTEQLRSDMTKNLFSWGDGPRICPGQKFSQIEVLAVLLSLLKNHHVGVVPRPDQTLDVARSCAYKLIQNSKMGLTLHMPDAESVSLRWTHR</sequence>
<dbReference type="InterPro" id="IPR050665">
    <property type="entry name" value="Cytochrome_P450_Monooxygen"/>
</dbReference>
<dbReference type="PRINTS" id="PR00385">
    <property type="entry name" value="P450"/>
</dbReference>
<dbReference type="InterPro" id="IPR017972">
    <property type="entry name" value="Cyt_P450_CS"/>
</dbReference>
<dbReference type="SUPFAM" id="SSF48264">
    <property type="entry name" value="Cytochrome P450"/>
    <property type="match status" value="1"/>
</dbReference>
<name>A0A5N6U0B1_ASPAV</name>
<dbReference type="Pfam" id="PF00067">
    <property type="entry name" value="p450"/>
    <property type="match status" value="1"/>
</dbReference>
<dbReference type="PANTHER" id="PTHR24282">
    <property type="entry name" value="CYTOCHROME P450 FAMILY MEMBER"/>
    <property type="match status" value="1"/>
</dbReference>